<keyword evidence="3" id="KW-1133">Transmembrane helix</keyword>
<dbReference type="OrthoDB" id="9769991at2"/>
<keyword evidence="2" id="KW-0808">Transferase</keyword>
<organism evidence="7 8">
    <name type="scientific">Arachidicoccus soli</name>
    <dbReference type="NCBI Taxonomy" id="2341117"/>
    <lineage>
        <taxon>Bacteria</taxon>
        <taxon>Pseudomonadati</taxon>
        <taxon>Bacteroidota</taxon>
        <taxon>Chitinophagia</taxon>
        <taxon>Chitinophagales</taxon>
        <taxon>Chitinophagaceae</taxon>
        <taxon>Arachidicoccus</taxon>
    </lineage>
</organism>
<reference evidence="7 8" key="1">
    <citation type="submission" date="2018-09" db="EMBL/GenBank/DDBJ databases">
        <title>Arachidicoccus sp. nov., a bacterium isolated from soil.</title>
        <authorList>
            <person name="Weon H.-Y."/>
            <person name="Kwon S.-W."/>
            <person name="Lee S.A."/>
        </authorList>
    </citation>
    <scope>NUCLEOTIDE SEQUENCE [LARGE SCALE GENOMIC DNA]</scope>
    <source>
        <strain evidence="7 8">KIS59-12</strain>
    </source>
</reference>
<proteinExistence type="predicted"/>
<dbReference type="InterPro" id="IPR052047">
    <property type="entry name" value="GH94_Enzymes"/>
</dbReference>
<evidence type="ECO:0000313" key="8">
    <source>
        <dbReference type="Proteomes" id="UP000266118"/>
    </source>
</evidence>
<dbReference type="InterPro" id="IPR033432">
    <property type="entry name" value="GH94_catalytic"/>
</dbReference>
<dbReference type="EMBL" id="CP032489">
    <property type="protein sequence ID" value="AYD48942.1"/>
    <property type="molecule type" value="Genomic_DNA"/>
</dbReference>
<dbReference type="PANTHER" id="PTHR37469:SF2">
    <property type="entry name" value="CELLOBIONIC ACID PHOSPHORYLASE"/>
    <property type="match status" value="1"/>
</dbReference>
<dbReference type="Pfam" id="PF17167">
    <property type="entry name" value="Glyco_hydro_94"/>
    <property type="match status" value="1"/>
</dbReference>
<keyword evidence="8" id="KW-1185">Reference proteome</keyword>
<dbReference type="Gene3D" id="2.70.98.40">
    <property type="entry name" value="Glycoside hydrolase, family 65, N-terminal domain"/>
    <property type="match status" value="2"/>
</dbReference>
<evidence type="ECO:0000313" key="7">
    <source>
        <dbReference type="EMBL" id="AYD48942.1"/>
    </source>
</evidence>
<evidence type="ECO:0000256" key="3">
    <source>
        <dbReference type="SAM" id="Phobius"/>
    </source>
</evidence>
<dbReference type="Gene3D" id="1.50.10.10">
    <property type="match status" value="1"/>
</dbReference>
<feature type="domain" description="Glycoamylase-like" evidence="5">
    <location>
        <begin position="1362"/>
        <end position="1571"/>
    </location>
</feature>
<feature type="transmembrane region" description="Helical" evidence="3">
    <location>
        <begin position="452"/>
        <end position="482"/>
    </location>
</feature>
<keyword evidence="3" id="KW-0472">Membrane</keyword>
<dbReference type="CDD" id="cd11753">
    <property type="entry name" value="GH94N_ChvB_NdvB_2_like"/>
    <property type="match status" value="1"/>
</dbReference>
<dbReference type="Proteomes" id="UP000266118">
    <property type="component" value="Chromosome"/>
</dbReference>
<dbReference type="InterPro" id="IPR037018">
    <property type="entry name" value="GH65_N"/>
</dbReference>
<feature type="transmembrane region" description="Helical" evidence="3">
    <location>
        <begin position="833"/>
        <end position="850"/>
    </location>
</feature>
<feature type="transmembrane region" description="Helical" evidence="3">
    <location>
        <begin position="956"/>
        <end position="975"/>
    </location>
</feature>
<dbReference type="InterPro" id="IPR012341">
    <property type="entry name" value="6hp_glycosidase-like_sf"/>
</dbReference>
<feature type="transmembrane region" description="Helical" evidence="3">
    <location>
        <begin position="423"/>
        <end position="446"/>
    </location>
</feature>
<gene>
    <name evidence="7" type="ORF">D6B99_15775</name>
</gene>
<evidence type="ECO:0000256" key="2">
    <source>
        <dbReference type="ARBA" id="ARBA00022679"/>
    </source>
</evidence>
<dbReference type="Gene3D" id="1.50.10.140">
    <property type="match status" value="2"/>
</dbReference>
<name>A0A386HTD3_9BACT</name>
<dbReference type="CDD" id="cd11756">
    <property type="entry name" value="GH94N_ChvB_NdvB_1_like"/>
    <property type="match status" value="1"/>
</dbReference>
<protein>
    <submittedName>
        <fullName evidence="7">Cyclic beta 1-2 glucan synthetase</fullName>
    </submittedName>
</protein>
<accession>A0A386HTD3</accession>
<feature type="transmembrane region" description="Helical" evidence="3">
    <location>
        <begin position="856"/>
        <end position="877"/>
    </location>
</feature>
<keyword evidence="1" id="KW-0328">Glycosyltransferase</keyword>
<dbReference type="InterPro" id="IPR037820">
    <property type="entry name" value="GH94N_NdvB"/>
</dbReference>
<dbReference type="SUPFAM" id="SSF48208">
    <property type="entry name" value="Six-hairpin glycosidases"/>
    <property type="match status" value="1"/>
</dbReference>
<keyword evidence="3" id="KW-0812">Transmembrane</keyword>
<feature type="transmembrane region" description="Helical" evidence="3">
    <location>
        <begin position="981"/>
        <end position="999"/>
    </location>
</feature>
<dbReference type="InterPro" id="IPR019282">
    <property type="entry name" value="Glycoamylase-like_cons_dom"/>
</dbReference>
<dbReference type="GO" id="GO:0016757">
    <property type="term" value="F:glycosyltransferase activity"/>
    <property type="evidence" value="ECO:0007669"/>
    <property type="project" value="UniProtKB-KW"/>
</dbReference>
<dbReference type="GO" id="GO:0005975">
    <property type="term" value="P:carbohydrate metabolic process"/>
    <property type="evidence" value="ECO:0007669"/>
    <property type="project" value="InterPro"/>
</dbReference>
<dbReference type="Gene3D" id="2.60.420.10">
    <property type="entry name" value="Maltose phosphorylase, domain 3"/>
    <property type="match status" value="1"/>
</dbReference>
<dbReference type="GO" id="GO:0030246">
    <property type="term" value="F:carbohydrate binding"/>
    <property type="evidence" value="ECO:0007669"/>
    <property type="project" value="InterPro"/>
</dbReference>
<feature type="domain" description="Glycosyl hydrolase 94 supersandwich" evidence="4">
    <location>
        <begin position="2117"/>
        <end position="2386"/>
    </location>
</feature>
<dbReference type="SMART" id="SM01068">
    <property type="entry name" value="CBM_X"/>
    <property type="match status" value="2"/>
</dbReference>
<feature type="domain" description="Glycosyl hydrolase 94 supersandwich" evidence="4">
    <location>
        <begin position="1611"/>
        <end position="1889"/>
    </location>
</feature>
<dbReference type="SUPFAM" id="SSF74650">
    <property type="entry name" value="Galactose mutarotase-like"/>
    <property type="match status" value="2"/>
</dbReference>
<dbReference type="Pfam" id="PF10091">
    <property type="entry name" value="Glycoamylase"/>
    <property type="match status" value="1"/>
</dbReference>
<dbReference type="KEGG" id="ark:D6B99_15775"/>
<evidence type="ECO:0000256" key="1">
    <source>
        <dbReference type="ARBA" id="ARBA00022676"/>
    </source>
</evidence>
<dbReference type="InterPro" id="IPR010383">
    <property type="entry name" value="Glyco_hydrolase_94_b-supersand"/>
</dbReference>
<dbReference type="InterPro" id="IPR011013">
    <property type="entry name" value="Gal_mutarotase_sf_dom"/>
</dbReference>
<evidence type="ECO:0000259" key="6">
    <source>
        <dbReference type="Pfam" id="PF17167"/>
    </source>
</evidence>
<evidence type="ECO:0000259" key="4">
    <source>
        <dbReference type="Pfam" id="PF06165"/>
    </source>
</evidence>
<dbReference type="RefSeq" id="WP_119990174.1">
    <property type="nucleotide sequence ID" value="NZ_CP032489.1"/>
</dbReference>
<dbReference type="PANTHER" id="PTHR37469">
    <property type="entry name" value="CELLOBIONIC ACID PHOSPHORYLASE-RELATED"/>
    <property type="match status" value="1"/>
</dbReference>
<dbReference type="InterPro" id="IPR008928">
    <property type="entry name" value="6-hairpin_glycosidase_sf"/>
</dbReference>
<feature type="domain" description="Glycosyl hydrolase 94 catalytic" evidence="6">
    <location>
        <begin position="2400"/>
        <end position="2824"/>
    </location>
</feature>
<evidence type="ECO:0000259" key="5">
    <source>
        <dbReference type="Pfam" id="PF10091"/>
    </source>
</evidence>
<dbReference type="InterPro" id="IPR037824">
    <property type="entry name" value="GH94N_2_NdvB"/>
</dbReference>
<dbReference type="Pfam" id="PF06165">
    <property type="entry name" value="GH94_b-supersand"/>
    <property type="match status" value="2"/>
</dbReference>
<sequence>MNRIANTVDEIILRMRTYFMGESVQQKRYKGEAPLIAELFSVAQMRVYGQQVAKGHVLSEGKTLDKLLRRLDNNEKVLFRVRNLLTDAVKDKKSISPASEWLLDNFYLIEEQISIGKKHLPKGYSQNLPHLDNGASEGLPRVYDIALEIIAHSDGRVDLANLSSFIESYQIVNELTLGELWAIPIMLRLALIENIRRIAANIAINRIDRNIASYWAETLLNEAEKNPKDLIISIADMAHSEPALSDSFVAEFTRSLQGKGSGLSMALTWIEQQLSETGYTSAELVHIENQKQAANQVSMRNNIESMRLLRTTNWQEFVESVSCVERVLHEDIDGIYGIMDFATRDVYRHVIENIAKKSQISEAAIARIAIELAKKNKAENNAQRKNHVGYFLIDKGLAETQKLAQMNCSVWDRIKTVCKKYGFSIYALSNFIGTLIICFWLCNFTYQKHMHIWIIALVGVLSFVGASYLISAIINWVATLIIKPKILPKMDFVKFLPVEYRTLIAIPCMLSNEQEVEELAEALEVRYLANPQAHLHFALLSDYKDAPVETMPSDKKLLQMAVERIELLNKKYKHSVEDIFFLFHRPRKWNKYEKSWMGFERKRGKLSNLNALLKGEGNESDFEIIIGDYQVLTNVKYVITLDSDTQLPREAATKMIATMAHPLNRPVYDASLKRVVEGYTILQPRLAVTLPKSSSSLFTVMHSNDSGLDPYTRVTSDVYQDLFGEGSFIGKGIYDVGMFEKVLKDRFPLNRILSHDLLEGCYTRSGLISDVQLYESFPGSYLADMARKHRWIRGDWQIASWALPFAPDKEGHLRKNHLSALSRWKIWDNIRRSLMPIAFIALLIIGWTLLPMPWFWTTIVVLILFLPVIIAALWHLAHKPKDLDFASHFNEFVQAASLNFLQSFLYLASLPFEAYYNLDAIVRTNWRMIISNKKLLEWTPSSSINAAGSKPLFKTYFIMWSAPFLALVTAILLLYLDKGGFFTSLPILVLWFIAPMVVWEISMPRKLKSAFLSEEERIFLHHISRKTWYFFETFVTEEENWLPPDNYQEHPTSVIAHRTSPTNIGLALLANLSAYDFSYISMKELIERTRGTFKTMNLLERYQNHFYNWYDTITLQPLNPKYISTVDSGNLAGHLITLRQGFLALPSQKVINENIFLGLRDTLLITYKEIEKKEVKKVEELFNLLNGLCITPPTSLLETYTILDNLRFQVDQMLEKYFSGPEEEGHNWMGKLQQQMISVLSEFEELLPWLKSAIPEKFRDLSLFIKIPSFLELKDIKDIHSVDIEQLISLPNSEEEFEWLNNLKVQLSVSSRKALEIITLLENLAQDCSIFSEMEYRFLYDNSKHLLRIGFNVDEHLPDNSYYDLLASEVRLGIFVAIAQSKLPQECWFTLGRLLVNAGKAPVLLSWSGSMFEYLMPQLVMPSYENTLLAQTNSAMVHRQIEYGKQRGVPWGISESGYNAVDASLNYQYRAFGVPGLGLKRGLGDDLVIAPYATILALMIAPKQACENLQRLAQEGFEGQYGFYEAIDYTSSRVPRGQEEVVIRSFMVHHQGMGFLSLASLLLNHKMQKRFESDPQFQATLLLLQEKIPRTSTYYSHTTDISQTNIPVIEPQMRIIGTPNTPVPEIQLLSNSNYHVVTSNAGGGYSRWRNIAITRWREDGTRDNWGVFCYIKEIETGAFWSNTYQPVLQAAKNYEAIFSQGHAEYRRVDNGFECRTEVVVSPEDDVEVRRIRITNRNSSKRILEVTSYAEVVLAPQAADEAHPAFSNLFVQTEILKNEKAILCSRRPRSKDEQPPWMFHLMSLNGADAEAISYETDRMKFIGRTNSIKAPKALLQDEALSGNDGSVLDPIVSIRYRIFLKPNQTVTFDLILGIAESKEKCKGLLEKYQDRHLKNRAFELSWTHSQVLLRQINATEAEAQLFNRIAGSIIYPNAALRAMPSIIRNNSRGQSDLWAYSVSGDLPIVLLRVQSIENLDLVKQLVKAHVYWRLKGIMVDLVIWNEDFGSYRQEFQDQIQSFVTSANSVSTSSHTGNIFIRSTDQISSEDRILFQSVARIIIEDTVGSLSEQISKKNITRPLPPAIDPILIKREKNSKVMPVELPKNLIFYNGFGGFTNDGREYILLSSMDKPTPAPWVNVIANENFGTVISESGSAYTWQNNAHEYRISPWKNDPVTDECGEAIYIRDEESGKFWSPTPLPKLSKEPYITRHGFGYSVFEHVEEEIFTQLWVYVDLVENIKFSVLKIRNLSNRNRKLSVTNYVELVLGDLAQKTGMHVITEIDEETHAVFAYNKYNTPFAQKVAFLDVDYVNKSFTTDRSDFLGRNGSPQSPEAMQRKRLSGKIGGALDPCIALQVLVEIFPNEEKEIVFKLGVGENEQNARHLINQFKEVSAVRNALDNIHNYWNETLGIVYVETPDAALNVLTNGWLVYQTLACRVWARSGYYQSGGAFGFRDQLQDVLALLHAKPEIAKNQILLAASRQFKEGDVQHWWHPPLGRGVRTTCSDDYLWLPYVTEQYLKITGDANILQEQVSFLGGRPLNPNEESYYDLPIVLPETETVYQHCVRAIKYGLRFGANGLPLMGSGDWNDGMDKVGEAGRGESVWLGFFLYKVLKQFAPIAITQQDLNFGEECNRLADQLKENINKNAWDGQWYRRAYFDDGTPLGSSSNSECSIDSISQSWSVISKVGEVDKTEQALMALNKYLVKKDDGIILLLDPPFDKSDLNPGYIKGYVPGVRENGGQYTHAAVWAMMAFAEKGDTEKVWELFSMINPISHTHTKELVEKYKVEPYVMAADVYGAAPHKGRGGWTWYTGSAGWMYQFLLQSLLGLKREGDKLYFELCIPKGWPSFKLNYKYLNTCYYFEVVQLVEERGSGYSVDGIAQEHNYISLIDDNIDHHVEIRVRK</sequence>